<dbReference type="InterPro" id="IPR021833">
    <property type="entry name" value="DUF3425"/>
</dbReference>
<protein>
    <recommendedName>
        <fullName evidence="4">BZIP domain-containing protein</fullName>
    </recommendedName>
</protein>
<dbReference type="OrthoDB" id="5973539at2759"/>
<sequence>MLSGPLPEAPNPGWRVEDPVAEHQRMRPIPRKIELQYMTQRSEIKDQEEDWTGKTSTALRRKLQNRLNQRASRKRRKQLATQTPQVFIQDTSCPQKQQDVVLPINPTAYITSISTRPNRTSTSTSNSIHPPPCIYTTTRLILSSPPSFTTFLLTPLPVDQKLLTLLHFNLVRGLLQNVHILGLDPDLMEDDIPSPFQGPQDILEGLMARLPEALKPTKLQLEVPHHPEVDGFPYRELRDNFIRAGESFDTEEFCMDILYGVEASEEDVGDGGEQGRGRGGGQGQGQCEGMSKVAGISNGRTGLIVWSDPWLTGSWEVEEGFARKYSWLLRGCRDICESTNFWRRSRGEPPLRFEEVND</sequence>
<dbReference type="EMBL" id="JAFJYH010000222">
    <property type="protein sequence ID" value="KAG4415450.1"/>
    <property type="molecule type" value="Genomic_DNA"/>
</dbReference>
<evidence type="ECO:0008006" key="4">
    <source>
        <dbReference type="Google" id="ProtNLM"/>
    </source>
</evidence>
<dbReference type="PANTHER" id="PTHR38116:SF1">
    <property type="entry name" value="BZIP DOMAIN-CONTAINING PROTEIN"/>
    <property type="match status" value="1"/>
</dbReference>
<feature type="compositionally biased region" description="Gly residues" evidence="1">
    <location>
        <begin position="271"/>
        <end position="286"/>
    </location>
</feature>
<evidence type="ECO:0000313" key="2">
    <source>
        <dbReference type="EMBL" id="KAG4415450.1"/>
    </source>
</evidence>
<name>A0A8H7W354_9HELO</name>
<feature type="region of interest" description="Disordered" evidence="1">
    <location>
        <begin position="265"/>
        <end position="292"/>
    </location>
</feature>
<dbReference type="Proteomes" id="UP000664132">
    <property type="component" value="Unassembled WGS sequence"/>
</dbReference>
<dbReference type="AlphaFoldDB" id="A0A8H7W354"/>
<reference evidence="2" key="1">
    <citation type="submission" date="2021-02" db="EMBL/GenBank/DDBJ databases">
        <title>Genome sequence Cadophora malorum strain M34.</title>
        <authorList>
            <person name="Stefanovic E."/>
            <person name="Vu D."/>
            <person name="Scully C."/>
            <person name="Dijksterhuis J."/>
            <person name="Roader J."/>
            <person name="Houbraken J."/>
        </authorList>
    </citation>
    <scope>NUCLEOTIDE SEQUENCE</scope>
    <source>
        <strain evidence="2">M34</strain>
    </source>
</reference>
<gene>
    <name evidence="2" type="ORF">IFR04_011444</name>
</gene>
<dbReference type="Pfam" id="PF11905">
    <property type="entry name" value="DUF3425"/>
    <property type="match status" value="1"/>
</dbReference>
<dbReference type="CDD" id="cd14688">
    <property type="entry name" value="bZIP_YAP"/>
    <property type="match status" value="1"/>
</dbReference>
<evidence type="ECO:0000313" key="3">
    <source>
        <dbReference type="Proteomes" id="UP000664132"/>
    </source>
</evidence>
<keyword evidence="3" id="KW-1185">Reference proteome</keyword>
<proteinExistence type="predicted"/>
<accession>A0A8H7W354</accession>
<comment type="caution">
    <text evidence="2">The sequence shown here is derived from an EMBL/GenBank/DDBJ whole genome shotgun (WGS) entry which is preliminary data.</text>
</comment>
<dbReference type="PANTHER" id="PTHR38116">
    <property type="entry name" value="CHROMOSOME 7, WHOLE GENOME SHOTGUN SEQUENCE"/>
    <property type="match status" value="1"/>
</dbReference>
<organism evidence="2 3">
    <name type="scientific">Cadophora malorum</name>
    <dbReference type="NCBI Taxonomy" id="108018"/>
    <lineage>
        <taxon>Eukaryota</taxon>
        <taxon>Fungi</taxon>
        <taxon>Dikarya</taxon>
        <taxon>Ascomycota</taxon>
        <taxon>Pezizomycotina</taxon>
        <taxon>Leotiomycetes</taxon>
        <taxon>Helotiales</taxon>
        <taxon>Ploettnerulaceae</taxon>
        <taxon>Cadophora</taxon>
    </lineage>
</organism>
<evidence type="ECO:0000256" key="1">
    <source>
        <dbReference type="SAM" id="MobiDB-lite"/>
    </source>
</evidence>